<organism evidence="2 3">
    <name type="scientific">Stachybotrys elegans</name>
    <dbReference type="NCBI Taxonomy" id="80388"/>
    <lineage>
        <taxon>Eukaryota</taxon>
        <taxon>Fungi</taxon>
        <taxon>Dikarya</taxon>
        <taxon>Ascomycota</taxon>
        <taxon>Pezizomycotina</taxon>
        <taxon>Sordariomycetes</taxon>
        <taxon>Hypocreomycetidae</taxon>
        <taxon>Hypocreales</taxon>
        <taxon>Stachybotryaceae</taxon>
        <taxon>Stachybotrys</taxon>
    </lineage>
</organism>
<sequence length="406" mass="45145">MAMDALRNLVNNIPTWQTRLNELSSQIDQRQAELAAVAAAEGKNPETRSLRNQGSTESLKPKDDGPLHGPQTLELDALLDANGTLEKQPAPQTKPSTPPQDPTRAPGSASPTRLHKQGREAQAAAAAAHSRAAAQAKKTKRRSASMISAEGITSAYRTRSMIIVYYDSYVQGFFDDLVRFVASSRNLMRKAKMAAKVAQIKRLAELEMPDDENGGEEKAMDMLPSLRYMSTRRLGPSRVLGGQPGGNDQPQDVYDKLDRALEAVQGTCEHGAHQFLRDADCNEELKKIQTRIAEAFEMAKQEMERVEREEPELAKESGDAGKIRTRRPISMRRELSASQKEDLASREVSKIEVIKPEPPKNSVVERTSRIEADTMEVDTSPEIDQELPVLNYRSTRHMRMRAAQMS</sequence>
<accession>A0A8K0WX01</accession>
<name>A0A8K0WX01_9HYPO</name>
<feature type="compositionally biased region" description="Low complexity" evidence="1">
    <location>
        <begin position="121"/>
        <end position="136"/>
    </location>
</feature>
<dbReference type="Proteomes" id="UP000813444">
    <property type="component" value="Unassembled WGS sequence"/>
</dbReference>
<evidence type="ECO:0000313" key="3">
    <source>
        <dbReference type="Proteomes" id="UP000813444"/>
    </source>
</evidence>
<feature type="compositionally biased region" description="Basic and acidic residues" evidence="1">
    <location>
        <begin position="304"/>
        <end position="322"/>
    </location>
</feature>
<protein>
    <submittedName>
        <fullName evidence="2">Uncharacterized protein</fullName>
    </submittedName>
</protein>
<dbReference type="OrthoDB" id="3886346at2759"/>
<evidence type="ECO:0000313" key="2">
    <source>
        <dbReference type="EMBL" id="KAH7327959.1"/>
    </source>
</evidence>
<dbReference type="EMBL" id="JAGPNK010000001">
    <property type="protein sequence ID" value="KAH7327959.1"/>
    <property type="molecule type" value="Genomic_DNA"/>
</dbReference>
<evidence type="ECO:0000256" key="1">
    <source>
        <dbReference type="SAM" id="MobiDB-lite"/>
    </source>
</evidence>
<feature type="region of interest" description="Disordered" evidence="1">
    <location>
        <begin position="304"/>
        <end position="323"/>
    </location>
</feature>
<comment type="caution">
    <text evidence="2">The sequence shown here is derived from an EMBL/GenBank/DDBJ whole genome shotgun (WGS) entry which is preliminary data.</text>
</comment>
<keyword evidence="3" id="KW-1185">Reference proteome</keyword>
<feature type="region of interest" description="Disordered" evidence="1">
    <location>
        <begin position="36"/>
        <end position="71"/>
    </location>
</feature>
<gene>
    <name evidence="2" type="ORF">B0I35DRAFT_403405</name>
</gene>
<dbReference type="AlphaFoldDB" id="A0A8K0WX01"/>
<reference evidence="2" key="1">
    <citation type="journal article" date="2021" name="Nat. Commun.">
        <title>Genetic determinants of endophytism in the Arabidopsis root mycobiome.</title>
        <authorList>
            <person name="Mesny F."/>
            <person name="Miyauchi S."/>
            <person name="Thiergart T."/>
            <person name="Pickel B."/>
            <person name="Atanasova L."/>
            <person name="Karlsson M."/>
            <person name="Huettel B."/>
            <person name="Barry K.W."/>
            <person name="Haridas S."/>
            <person name="Chen C."/>
            <person name="Bauer D."/>
            <person name="Andreopoulos W."/>
            <person name="Pangilinan J."/>
            <person name="LaButti K."/>
            <person name="Riley R."/>
            <person name="Lipzen A."/>
            <person name="Clum A."/>
            <person name="Drula E."/>
            <person name="Henrissat B."/>
            <person name="Kohler A."/>
            <person name="Grigoriev I.V."/>
            <person name="Martin F.M."/>
            <person name="Hacquard S."/>
        </authorList>
    </citation>
    <scope>NUCLEOTIDE SEQUENCE</scope>
    <source>
        <strain evidence="2">MPI-CAGE-CH-0235</strain>
    </source>
</reference>
<feature type="region of interest" description="Disordered" evidence="1">
    <location>
        <begin position="86"/>
        <end position="143"/>
    </location>
</feature>
<proteinExistence type="predicted"/>